<reference evidence="3 5" key="1">
    <citation type="submission" date="2017-02" db="EMBL/GenBank/DDBJ databases">
        <title>Draft genome sequence of Moraxella caviae CCUG 355 type strain.</title>
        <authorList>
            <person name="Engstrom-Jakobsson H."/>
            <person name="Salva-Serra F."/>
            <person name="Thorell K."/>
            <person name="Gonzales-Siles L."/>
            <person name="Karlsson R."/>
            <person name="Boulund F."/>
            <person name="Engstrand L."/>
            <person name="Moore E."/>
        </authorList>
    </citation>
    <scope>NUCLEOTIDE SEQUENCE [LARGE SCALE GENOMIC DNA]</scope>
    <source>
        <strain evidence="3 5">CCUG 355</strain>
    </source>
</reference>
<dbReference type="PANTHER" id="PTHR37841">
    <property type="entry name" value="GLR2918 PROTEIN"/>
    <property type="match status" value="1"/>
</dbReference>
<evidence type="ECO:0000256" key="2">
    <source>
        <dbReference type="SAM" id="SignalP"/>
    </source>
</evidence>
<protein>
    <submittedName>
        <fullName evidence="4">KWG Leptospira</fullName>
    </submittedName>
</protein>
<dbReference type="Proteomes" id="UP000255279">
    <property type="component" value="Unassembled WGS sequence"/>
</dbReference>
<sequence>MIDALTHKKFASYRDFTLLSLAIFLASALFATPAHACTPPKSHYKNVSCTATAGTFLAVKDGGAPVALLNRAGNKLTDLFAYEQALGSQYRGGLLPVVKNGKLGYINTKGKTVIDFRYDTLGGGSWARGVSEKRIVVRRRGVWGVIDTAGKTIVAFDPTISQIDDYQGGKARVIKNGRTFYANAQGRLTPEAAPQTAQSTPTWQNTATPQPTYTPPTSDASWQQAWQAYNTASQASVNFTLLPNQQNGKWGFVDSRGVPMIQYVFDEVKPYSQGVAAVRLDNHWGFIDAAGDVVIDFRFHKDGFVVNDDTSEGGAWQPLVFRDGKAWIGNFNQGRLCVDLRGVNVPC</sequence>
<feature type="chain" id="PRO_5036026404" evidence="2">
    <location>
        <begin position="37"/>
        <end position="347"/>
    </location>
</feature>
<dbReference type="STRING" id="34060.B0181_05240"/>
<reference evidence="4 6" key="2">
    <citation type="submission" date="2018-06" db="EMBL/GenBank/DDBJ databases">
        <authorList>
            <consortium name="Pathogen Informatics"/>
            <person name="Doyle S."/>
        </authorList>
    </citation>
    <scope>NUCLEOTIDE SEQUENCE [LARGE SCALE GENOMIC DNA]</scope>
    <source>
        <strain evidence="4 6">NCTC10293</strain>
    </source>
</reference>
<dbReference type="AlphaFoldDB" id="A0A1T0A3C9"/>
<feature type="compositionally biased region" description="Polar residues" evidence="1">
    <location>
        <begin position="195"/>
        <end position="205"/>
    </location>
</feature>
<evidence type="ECO:0000313" key="5">
    <source>
        <dbReference type="Proteomes" id="UP000190435"/>
    </source>
</evidence>
<keyword evidence="5" id="KW-1185">Reference proteome</keyword>
<evidence type="ECO:0000256" key="1">
    <source>
        <dbReference type="SAM" id="MobiDB-lite"/>
    </source>
</evidence>
<dbReference type="EMBL" id="UGQE01000004">
    <property type="protein sequence ID" value="STZ14666.1"/>
    <property type="molecule type" value="Genomic_DNA"/>
</dbReference>
<evidence type="ECO:0000313" key="4">
    <source>
        <dbReference type="EMBL" id="STZ14666.1"/>
    </source>
</evidence>
<dbReference type="PANTHER" id="PTHR37841:SF1">
    <property type="entry name" value="DUF3298 DOMAIN-CONTAINING PROTEIN"/>
    <property type="match status" value="1"/>
</dbReference>
<dbReference type="Proteomes" id="UP000190435">
    <property type="component" value="Unassembled WGS sequence"/>
</dbReference>
<evidence type="ECO:0000313" key="3">
    <source>
        <dbReference type="EMBL" id="OOR90059.1"/>
    </source>
</evidence>
<dbReference type="InterPro" id="IPR032774">
    <property type="entry name" value="WG_beta_rep"/>
</dbReference>
<accession>A0A1T0A3C9</accession>
<name>A0A1T0A3C9_9GAMM</name>
<dbReference type="SUPFAM" id="SSF69360">
    <property type="entry name" value="Cell wall binding repeat"/>
    <property type="match status" value="1"/>
</dbReference>
<dbReference type="EMBL" id="MUXU01000034">
    <property type="protein sequence ID" value="OOR90059.1"/>
    <property type="molecule type" value="Genomic_DNA"/>
</dbReference>
<feature type="compositionally biased region" description="Low complexity" evidence="1">
    <location>
        <begin position="206"/>
        <end position="217"/>
    </location>
</feature>
<evidence type="ECO:0000313" key="6">
    <source>
        <dbReference type="Proteomes" id="UP000255279"/>
    </source>
</evidence>
<organism evidence="3 5">
    <name type="scientific">Moraxella caviae</name>
    <dbReference type="NCBI Taxonomy" id="34060"/>
    <lineage>
        <taxon>Bacteria</taxon>
        <taxon>Pseudomonadati</taxon>
        <taxon>Pseudomonadota</taxon>
        <taxon>Gammaproteobacteria</taxon>
        <taxon>Moraxellales</taxon>
        <taxon>Moraxellaceae</taxon>
        <taxon>Moraxella</taxon>
    </lineage>
</organism>
<feature type="region of interest" description="Disordered" evidence="1">
    <location>
        <begin position="191"/>
        <end position="219"/>
    </location>
</feature>
<feature type="signal peptide" evidence="2">
    <location>
        <begin position="1"/>
        <end position="36"/>
    </location>
</feature>
<keyword evidence="2" id="KW-0732">Signal</keyword>
<proteinExistence type="predicted"/>
<gene>
    <name evidence="3" type="ORF">B0181_05240</name>
    <name evidence="4" type="ORF">NCTC10293_02263</name>
</gene>
<dbReference type="Pfam" id="PF14903">
    <property type="entry name" value="WG_beta_rep"/>
    <property type="match status" value="4"/>
</dbReference>